<dbReference type="GO" id="GO:0004146">
    <property type="term" value="F:dihydrofolate reductase activity"/>
    <property type="evidence" value="ECO:0007669"/>
    <property type="project" value="UniProtKB-EC"/>
</dbReference>
<dbReference type="InterPro" id="IPR024072">
    <property type="entry name" value="DHFR-like_dom_sf"/>
</dbReference>
<comment type="catalytic activity">
    <reaction evidence="8">
        <text>(6S)-5,6,7,8-tetrahydrofolate + NADP(+) = 7,8-dihydrofolate + NADPH + H(+)</text>
        <dbReference type="Rhea" id="RHEA:15009"/>
        <dbReference type="ChEBI" id="CHEBI:15378"/>
        <dbReference type="ChEBI" id="CHEBI:57451"/>
        <dbReference type="ChEBI" id="CHEBI:57453"/>
        <dbReference type="ChEBI" id="CHEBI:57783"/>
        <dbReference type="ChEBI" id="CHEBI:58349"/>
        <dbReference type="EC" id="1.5.1.3"/>
    </reaction>
</comment>
<dbReference type="GO" id="GO:0046452">
    <property type="term" value="P:dihydrofolate metabolic process"/>
    <property type="evidence" value="ECO:0007669"/>
    <property type="project" value="TreeGrafter"/>
</dbReference>
<comment type="function">
    <text evidence="7 8">Key enzyme in folate metabolism. Catalyzes an essential reaction for de novo glycine and purine synthesis, and for DNA precursor synthesis.</text>
</comment>
<dbReference type="InterPro" id="IPR012259">
    <property type="entry name" value="DHFR"/>
</dbReference>
<comment type="pathway">
    <text evidence="1 8">Cofactor biosynthesis; tetrahydrofolate biosynthesis; 5,6,7,8-tetrahydrofolate from 7,8-dihydrofolate: step 1/1.</text>
</comment>
<dbReference type="UniPathway" id="UPA00077">
    <property type="reaction ID" value="UER00158"/>
</dbReference>
<dbReference type="FunFam" id="3.40.430.10:FF:000001">
    <property type="entry name" value="Dihydrofolate reductase"/>
    <property type="match status" value="1"/>
</dbReference>
<dbReference type="PROSITE" id="PS00075">
    <property type="entry name" value="DHFR_1"/>
    <property type="match status" value="1"/>
</dbReference>
<evidence type="ECO:0000313" key="11">
    <source>
        <dbReference type="EMBL" id="SFJ83878.1"/>
    </source>
</evidence>
<evidence type="ECO:0000256" key="6">
    <source>
        <dbReference type="ARBA" id="ARBA00023002"/>
    </source>
</evidence>
<evidence type="ECO:0000256" key="1">
    <source>
        <dbReference type="ARBA" id="ARBA00004903"/>
    </source>
</evidence>
<accession>A0A1I3UK30</accession>
<dbReference type="SUPFAM" id="SSF53597">
    <property type="entry name" value="Dihydrofolate reductase-like"/>
    <property type="match status" value="1"/>
</dbReference>
<dbReference type="PRINTS" id="PR00070">
    <property type="entry name" value="DHFR"/>
</dbReference>
<dbReference type="Proteomes" id="UP000199445">
    <property type="component" value="Unassembled WGS sequence"/>
</dbReference>
<dbReference type="CDD" id="cd00209">
    <property type="entry name" value="DHFR"/>
    <property type="match status" value="1"/>
</dbReference>
<dbReference type="PANTHER" id="PTHR48069:SF3">
    <property type="entry name" value="DIHYDROFOLATE REDUCTASE"/>
    <property type="match status" value="1"/>
</dbReference>
<name>A0A1I3UK30_9GAMM</name>
<dbReference type="GO" id="GO:0046655">
    <property type="term" value="P:folic acid metabolic process"/>
    <property type="evidence" value="ECO:0007669"/>
    <property type="project" value="TreeGrafter"/>
</dbReference>
<keyword evidence="4 8" id="KW-0554">One-carbon metabolism</keyword>
<protein>
    <recommendedName>
        <fullName evidence="3 8">Dihydrofolate reductase</fullName>
        <ecNumber evidence="3 8">1.5.1.3</ecNumber>
    </recommendedName>
</protein>
<dbReference type="GO" id="GO:0046654">
    <property type="term" value="P:tetrahydrofolate biosynthetic process"/>
    <property type="evidence" value="ECO:0007669"/>
    <property type="project" value="UniProtKB-UniPathway"/>
</dbReference>
<dbReference type="AlphaFoldDB" id="A0A1I3UK30"/>
<dbReference type="PROSITE" id="PS51330">
    <property type="entry name" value="DHFR_2"/>
    <property type="match status" value="1"/>
</dbReference>
<sequence>MRKALIVAMAQNRVIGRNNKLPWYLPGDLKYFKQATMGKPIIMGRKTWDSIGRPLPGRMNVVISRNPEWQAPAGTTPADSLDAALVKAEAQATLDGSEEVMIIGGGQIYTEALPMVDRMYVTLVHADVEGDAFFPEVNWSEWEEIGREDFEASDNNPYDYSFVVYQRRQSA</sequence>
<evidence type="ECO:0000256" key="8">
    <source>
        <dbReference type="PIRNR" id="PIRNR000194"/>
    </source>
</evidence>
<comment type="similarity">
    <text evidence="2 8 9">Belongs to the dihydrofolate reductase family.</text>
</comment>
<evidence type="ECO:0000256" key="9">
    <source>
        <dbReference type="RuleBase" id="RU004474"/>
    </source>
</evidence>
<organism evidence="11 12">
    <name type="scientific">Marinobacter persicus</name>
    <dbReference type="NCBI Taxonomy" id="930118"/>
    <lineage>
        <taxon>Bacteria</taxon>
        <taxon>Pseudomonadati</taxon>
        <taxon>Pseudomonadota</taxon>
        <taxon>Gammaproteobacteria</taxon>
        <taxon>Pseudomonadales</taxon>
        <taxon>Marinobacteraceae</taxon>
        <taxon>Marinobacter</taxon>
    </lineage>
</organism>
<dbReference type="GO" id="GO:0006730">
    <property type="term" value="P:one-carbon metabolic process"/>
    <property type="evidence" value="ECO:0007669"/>
    <property type="project" value="UniProtKB-KW"/>
</dbReference>
<evidence type="ECO:0000256" key="7">
    <source>
        <dbReference type="ARBA" id="ARBA00025067"/>
    </source>
</evidence>
<keyword evidence="5 8" id="KW-0521">NADP</keyword>
<dbReference type="Gene3D" id="3.40.430.10">
    <property type="entry name" value="Dihydrofolate Reductase, subunit A"/>
    <property type="match status" value="1"/>
</dbReference>
<evidence type="ECO:0000256" key="3">
    <source>
        <dbReference type="ARBA" id="ARBA00012856"/>
    </source>
</evidence>
<evidence type="ECO:0000313" key="12">
    <source>
        <dbReference type="Proteomes" id="UP000199445"/>
    </source>
</evidence>
<dbReference type="InterPro" id="IPR017925">
    <property type="entry name" value="DHFR_CS"/>
</dbReference>
<proteinExistence type="inferred from homology"/>
<feature type="domain" description="DHFR" evidence="10">
    <location>
        <begin position="2"/>
        <end position="167"/>
    </location>
</feature>
<dbReference type="EC" id="1.5.1.3" evidence="3 8"/>
<gene>
    <name evidence="11" type="ORF">SAMN05216429_106182</name>
</gene>
<dbReference type="PIRSF" id="PIRSF000194">
    <property type="entry name" value="DHFR"/>
    <property type="match status" value="1"/>
</dbReference>
<dbReference type="Pfam" id="PF00186">
    <property type="entry name" value="DHFR_1"/>
    <property type="match status" value="1"/>
</dbReference>
<dbReference type="OrthoDB" id="9804315at2"/>
<dbReference type="InterPro" id="IPR001796">
    <property type="entry name" value="DHFR_dom"/>
</dbReference>
<dbReference type="EMBL" id="FOSC01000006">
    <property type="protein sequence ID" value="SFJ83878.1"/>
    <property type="molecule type" value="Genomic_DNA"/>
</dbReference>
<dbReference type="RefSeq" id="WP_091704283.1">
    <property type="nucleotide sequence ID" value="NZ_BMYN01000012.1"/>
</dbReference>
<reference evidence="11 12" key="1">
    <citation type="submission" date="2016-10" db="EMBL/GenBank/DDBJ databases">
        <authorList>
            <person name="de Groot N.N."/>
        </authorList>
    </citation>
    <scope>NUCLEOTIDE SEQUENCE [LARGE SCALE GENOMIC DNA]</scope>
    <source>
        <strain evidence="11 12">IBRC-M 10445</strain>
    </source>
</reference>
<evidence type="ECO:0000256" key="4">
    <source>
        <dbReference type="ARBA" id="ARBA00022563"/>
    </source>
</evidence>
<evidence type="ECO:0000259" key="10">
    <source>
        <dbReference type="PROSITE" id="PS51330"/>
    </source>
</evidence>
<evidence type="ECO:0000256" key="2">
    <source>
        <dbReference type="ARBA" id="ARBA00009539"/>
    </source>
</evidence>
<dbReference type="GO" id="GO:0005829">
    <property type="term" value="C:cytosol"/>
    <property type="evidence" value="ECO:0007669"/>
    <property type="project" value="TreeGrafter"/>
</dbReference>
<keyword evidence="6 8" id="KW-0560">Oxidoreductase</keyword>
<dbReference type="GO" id="GO:0070401">
    <property type="term" value="F:NADP+ binding"/>
    <property type="evidence" value="ECO:0007669"/>
    <property type="project" value="UniProtKB-ARBA"/>
</dbReference>
<evidence type="ECO:0000256" key="5">
    <source>
        <dbReference type="ARBA" id="ARBA00022857"/>
    </source>
</evidence>
<keyword evidence="12" id="KW-1185">Reference proteome</keyword>
<dbReference type="PANTHER" id="PTHR48069">
    <property type="entry name" value="DIHYDROFOLATE REDUCTASE"/>
    <property type="match status" value="1"/>
</dbReference>